<evidence type="ECO:0000313" key="2">
    <source>
        <dbReference type="Proteomes" id="UP001054252"/>
    </source>
</evidence>
<protein>
    <submittedName>
        <fullName evidence="1">Uncharacterized protein</fullName>
    </submittedName>
</protein>
<proteinExistence type="predicted"/>
<dbReference type="Proteomes" id="UP001054252">
    <property type="component" value="Unassembled WGS sequence"/>
</dbReference>
<sequence>MASYFLFQIIKKQRFNSKLTLATTSPSPTSFSITDVFTVRRRTPCHSPAFFTTCSQSDRFYPF</sequence>
<keyword evidence="2" id="KW-1185">Reference proteome</keyword>
<dbReference type="EMBL" id="BPVZ01000038">
    <property type="protein sequence ID" value="GKV13215.1"/>
    <property type="molecule type" value="Genomic_DNA"/>
</dbReference>
<comment type="caution">
    <text evidence="1">The sequence shown here is derived from an EMBL/GenBank/DDBJ whole genome shotgun (WGS) entry which is preliminary data.</text>
</comment>
<gene>
    <name evidence="1" type="ORF">SLEP1_g24260</name>
</gene>
<name>A0AAV5JR37_9ROSI</name>
<accession>A0AAV5JR37</accession>
<dbReference type="AlphaFoldDB" id="A0AAV5JR37"/>
<evidence type="ECO:0000313" key="1">
    <source>
        <dbReference type="EMBL" id="GKV13215.1"/>
    </source>
</evidence>
<reference evidence="1 2" key="1">
    <citation type="journal article" date="2021" name="Commun. Biol.">
        <title>The genome of Shorea leprosula (Dipterocarpaceae) highlights the ecological relevance of drought in aseasonal tropical rainforests.</title>
        <authorList>
            <person name="Ng K.K.S."/>
            <person name="Kobayashi M.J."/>
            <person name="Fawcett J.A."/>
            <person name="Hatakeyama M."/>
            <person name="Paape T."/>
            <person name="Ng C.H."/>
            <person name="Ang C.C."/>
            <person name="Tnah L.H."/>
            <person name="Lee C.T."/>
            <person name="Nishiyama T."/>
            <person name="Sese J."/>
            <person name="O'Brien M.J."/>
            <person name="Copetti D."/>
            <person name="Mohd Noor M.I."/>
            <person name="Ong R.C."/>
            <person name="Putra M."/>
            <person name="Sireger I.Z."/>
            <person name="Indrioko S."/>
            <person name="Kosugi Y."/>
            <person name="Izuno A."/>
            <person name="Isagi Y."/>
            <person name="Lee S.L."/>
            <person name="Shimizu K.K."/>
        </authorList>
    </citation>
    <scope>NUCLEOTIDE SEQUENCE [LARGE SCALE GENOMIC DNA]</scope>
    <source>
        <strain evidence="1">214</strain>
    </source>
</reference>
<organism evidence="1 2">
    <name type="scientific">Rubroshorea leprosula</name>
    <dbReference type="NCBI Taxonomy" id="152421"/>
    <lineage>
        <taxon>Eukaryota</taxon>
        <taxon>Viridiplantae</taxon>
        <taxon>Streptophyta</taxon>
        <taxon>Embryophyta</taxon>
        <taxon>Tracheophyta</taxon>
        <taxon>Spermatophyta</taxon>
        <taxon>Magnoliopsida</taxon>
        <taxon>eudicotyledons</taxon>
        <taxon>Gunneridae</taxon>
        <taxon>Pentapetalae</taxon>
        <taxon>rosids</taxon>
        <taxon>malvids</taxon>
        <taxon>Malvales</taxon>
        <taxon>Dipterocarpaceae</taxon>
        <taxon>Rubroshorea</taxon>
    </lineage>
</organism>